<evidence type="ECO:0000313" key="1">
    <source>
        <dbReference type="EMBL" id="KAI3744980.1"/>
    </source>
</evidence>
<reference evidence="2" key="1">
    <citation type="journal article" date="2022" name="Mol. Ecol. Resour.">
        <title>The genomes of chicory, endive, great burdock and yacon provide insights into Asteraceae palaeo-polyploidization history and plant inulin production.</title>
        <authorList>
            <person name="Fan W."/>
            <person name="Wang S."/>
            <person name="Wang H."/>
            <person name="Wang A."/>
            <person name="Jiang F."/>
            <person name="Liu H."/>
            <person name="Zhao H."/>
            <person name="Xu D."/>
            <person name="Zhang Y."/>
        </authorList>
    </citation>
    <scope>NUCLEOTIDE SEQUENCE [LARGE SCALE GENOMIC DNA]</scope>
    <source>
        <strain evidence="2">cv. Yunnan</strain>
    </source>
</reference>
<dbReference type="EMBL" id="CM042036">
    <property type="protein sequence ID" value="KAI3744980.1"/>
    <property type="molecule type" value="Genomic_DNA"/>
</dbReference>
<accession>A0ACB9DES1</accession>
<proteinExistence type="predicted"/>
<keyword evidence="2" id="KW-1185">Reference proteome</keyword>
<gene>
    <name evidence="1" type="ORF">L1987_58079</name>
</gene>
<reference evidence="1 2" key="2">
    <citation type="journal article" date="2022" name="Mol. Ecol. Resour.">
        <title>The genomes of chicory, endive, great burdock and yacon provide insights into Asteraceae paleo-polyploidization history and plant inulin production.</title>
        <authorList>
            <person name="Fan W."/>
            <person name="Wang S."/>
            <person name="Wang H."/>
            <person name="Wang A."/>
            <person name="Jiang F."/>
            <person name="Liu H."/>
            <person name="Zhao H."/>
            <person name="Xu D."/>
            <person name="Zhang Y."/>
        </authorList>
    </citation>
    <scope>NUCLEOTIDE SEQUENCE [LARGE SCALE GENOMIC DNA]</scope>
    <source>
        <strain evidence="2">cv. Yunnan</strain>
        <tissue evidence="1">Leaves</tissue>
    </source>
</reference>
<name>A0ACB9DES1_9ASTR</name>
<organism evidence="1 2">
    <name type="scientific">Smallanthus sonchifolius</name>
    <dbReference type="NCBI Taxonomy" id="185202"/>
    <lineage>
        <taxon>Eukaryota</taxon>
        <taxon>Viridiplantae</taxon>
        <taxon>Streptophyta</taxon>
        <taxon>Embryophyta</taxon>
        <taxon>Tracheophyta</taxon>
        <taxon>Spermatophyta</taxon>
        <taxon>Magnoliopsida</taxon>
        <taxon>eudicotyledons</taxon>
        <taxon>Gunneridae</taxon>
        <taxon>Pentapetalae</taxon>
        <taxon>asterids</taxon>
        <taxon>campanulids</taxon>
        <taxon>Asterales</taxon>
        <taxon>Asteraceae</taxon>
        <taxon>Asteroideae</taxon>
        <taxon>Heliantheae alliance</taxon>
        <taxon>Millerieae</taxon>
        <taxon>Smallanthus</taxon>
    </lineage>
</organism>
<comment type="caution">
    <text evidence="1">The sequence shown here is derived from an EMBL/GenBank/DDBJ whole genome shotgun (WGS) entry which is preliminary data.</text>
</comment>
<dbReference type="Proteomes" id="UP001056120">
    <property type="component" value="Linkage Group LG19"/>
</dbReference>
<protein>
    <submittedName>
        <fullName evidence="1">Uncharacterized protein</fullName>
    </submittedName>
</protein>
<evidence type="ECO:0000313" key="2">
    <source>
        <dbReference type="Proteomes" id="UP001056120"/>
    </source>
</evidence>
<sequence length="310" mass="35744">MDEFIGNLKVHEIIMEKHDGISKVKKEKSKSFALKAKYFKSSSEEDNEQSNSDNDCPKPPSKDNKNNEFVGGAWSDSGDENDEAKEEKCLMAFGTNEVHFDSTYYSDKLTNNYDNSKMQCDGLCDLSSKVIDKNRSWKARIKELVKELLEIKNFNDVLIKDSNDLKKGNEILKNEMKIFQHHKQTLSTFNKSSEILDGILKAQKPSNEKSGLVFSNDTNVASTRKTKPTTFVKGRIVEVDRNILLKAKTKVVQTTKVSFEKPQVVKQLYKPKKGLGYVKNYYPRQVSRSYNSYPRRNNNQFYNYNKVFYT</sequence>